<comment type="function">
    <text evidence="3">Specifically acts as an arginine mono-ADP-ribosylhydrolase by mediating the removal of mono-ADP-ribose attached to arginine residues on proteins.</text>
</comment>
<dbReference type="EC" id="3.2.2.19" evidence="4"/>
<keyword evidence="2 8" id="KW-0378">Hydrolase</keyword>
<evidence type="ECO:0000256" key="7">
    <source>
        <dbReference type="ARBA" id="ARBA00049810"/>
    </source>
</evidence>
<evidence type="ECO:0000313" key="9">
    <source>
        <dbReference type="Proteomes" id="UP001141327"/>
    </source>
</evidence>
<dbReference type="InterPro" id="IPR036705">
    <property type="entry name" value="Ribosyl_crysJ1_sf"/>
</dbReference>
<dbReference type="EMBL" id="JAPMOS010000123">
    <property type="protein sequence ID" value="KAJ4455019.1"/>
    <property type="molecule type" value="Genomic_DNA"/>
</dbReference>
<evidence type="ECO:0000256" key="2">
    <source>
        <dbReference type="ARBA" id="ARBA00022801"/>
    </source>
</evidence>
<gene>
    <name evidence="8" type="ORF">PAPYR_10089</name>
</gene>
<organism evidence="8 9">
    <name type="scientific">Paratrimastix pyriformis</name>
    <dbReference type="NCBI Taxonomy" id="342808"/>
    <lineage>
        <taxon>Eukaryota</taxon>
        <taxon>Metamonada</taxon>
        <taxon>Preaxostyla</taxon>
        <taxon>Paratrimastigidae</taxon>
        <taxon>Paratrimastix</taxon>
    </lineage>
</organism>
<proteinExistence type="inferred from homology"/>
<dbReference type="Pfam" id="PF03747">
    <property type="entry name" value="ADP_ribosyl_GH"/>
    <property type="match status" value="1"/>
</dbReference>
<dbReference type="InterPro" id="IPR050792">
    <property type="entry name" value="ADP-ribosylglycohydrolase"/>
</dbReference>
<name>A0ABQ8U6Q3_9EUKA</name>
<evidence type="ECO:0000313" key="8">
    <source>
        <dbReference type="EMBL" id="KAJ4455019.1"/>
    </source>
</evidence>
<dbReference type="Gene3D" id="1.10.4080.10">
    <property type="entry name" value="ADP-ribosylation/Crystallin J1"/>
    <property type="match status" value="1"/>
</dbReference>
<dbReference type="SUPFAM" id="SSF101478">
    <property type="entry name" value="ADP-ribosylglycohydrolase"/>
    <property type="match status" value="1"/>
</dbReference>
<dbReference type="PANTHER" id="PTHR16222:SF26">
    <property type="entry name" value="ADP-RIBOSYLHYDROLASE ARH1"/>
    <property type="match status" value="1"/>
</dbReference>
<keyword evidence="9" id="KW-1185">Reference proteome</keyword>
<evidence type="ECO:0000256" key="1">
    <source>
        <dbReference type="ARBA" id="ARBA00010702"/>
    </source>
</evidence>
<dbReference type="InterPro" id="IPR005502">
    <property type="entry name" value="Ribosyl_crysJ1"/>
</dbReference>
<dbReference type="PANTHER" id="PTHR16222">
    <property type="entry name" value="ADP-RIBOSYLGLYCOHYDROLASE"/>
    <property type="match status" value="1"/>
</dbReference>
<evidence type="ECO:0000256" key="4">
    <source>
        <dbReference type="ARBA" id="ARBA00049725"/>
    </source>
</evidence>
<dbReference type="GO" id="GO:0016787">
    <property type="term" value="F:hydrolase activity"/>
    <property type="evidence" value="ECO:0007669"/>
    <property type="project" value="UniProtKB-KW"/>
</dbReference>
<reference evidence="8" key="1">
    <citation type="journal article" date="2022" name="bioRxiv">
        <title>Genomics of Preaxostyla Flagellates Illuminates Evolutionary Transitions and the Path Towards Mitochondrial Loss.</title>
        <authorList>
            <person name="Novak L.V.F."/>
            <person name="Treitli S.C."/>
            <person name="Pyrih J."/>
            <person name="Halakuc P."/>
            <person name="Pipaliya S.V."/>
            <person name="Vacek V."/>
            <person name="Brzon O."/>
            <person name="Soukal P."/>
            <person name="Eme L."/>
            <person name="Dacks J.B."/>
            <person name="Karnkowska A."/>
            <person name="Elias M."/>
            <person name="Hampl V."/>
        </authorList>
    </citation>
    <scope>NUCLEOTIDE SEQUENCE</scope>
    <source>
        <strain evidence="8">RCP-MX</strain>
    </source>
</reference>
<evidence type="ECO:0000256" key="5">
    <source>
        <dbReference type="ARBA" id="ARBA00049773"/>
    </source>
</evidence>
<protein>
    <recommendedName>
        <fullName evidence="5">ADP-ribosylhydrolase ARH1</fullName>
        <ecNumber evidence="4">3.2.2.19</ecNumber>
    </recommendedName>
    <alternativeName>
        <fullName evidence="6">ADP-ribose-L-arginine cleaving enzyme</fullName>
    </alternativeName>
    <alternativeName>
        <fullName evidence="7">[Protein ADP-ribosylarginine] hydrolase</fullName>
    </alternativeName>
</protein>
<dbReference type="Proteomes" id="UP001141327">
    <property type="component" value="Unassembled WGS sequence"/>
</dbReference>
<accession>A0ABQ8U6Q3</accession>
<evidence type="ECO:0000256" key="3">
    <source>
        <dbReference type="ARBA" id="ARBA00049582"/>
    </source>
</evidence>
<evidence type="ECO:0000256" key="6">
    <source>
        <dbReference type="ARBA" id="ARBA00049798"/>
    </source>
</evidence>
<comment type="caution">
    <text evidence="8">The sequence shown here is derived from an EMBL/GenBank/DDBJ whole genome shotgun (WGS) entry which is preliminary data.</text>
</comment>
<sequence>MQAPDMTERYEACMVLAGAGDALGFGPGGNWEVFRSASAILHNLESFGGLENLIIRGWMVSDDTVMHIATAEALLLTRHSPRRDTIFEKLSEKYTQCCATNMSGRSPGKRCMRTMLLVQRGQMKYNQIPYNPQGGGCGGAMRAMCIGLLYPGESRRDQLIEVAIESGRMTHNHPTGFLGALVAALFAAYAIEGVPLGEWGRRMLALLPRVYAWLERSGRNWREYSADGGRELHAFGAKWAAYLTLRHLADPGQTEPVFPEPFDFRERDEFYASLACGHVGGASGHDATIIAYDALLGCQGNWDELVRRACIHGGDSDSTGTIAAHYEGIEYEGKLRSLGRQLYRAATPPTASSNE</sequence>
<comment type="similarity">
    <text evidence="1">Belongs to the ADP-ribosylglycohydrolase family.</text>
</comment>